<comment type="caution">
    <text evidence="2">The sequence shown here is derived from an EMBL/GenBank/DDBJ whole genome shotgun (WGS) entry which is preliminary data.</text>
</comment>
<dbReference type="AlphaFoldDB" id="A0A8H7DIX0"/>
<keyword evidence="3" id="KW-1185">Reference proteome</keyword>
<feature type="compositionally biased region" description="Low complexity" evidence="1">
    <location>
        <begin position="135"/>
        <end position="149"/>
    </location>
</feature>
<evidence type="ECO:0000256" key="1">
    <source>
        <dbReference type="SAM" id="MobiDB-lite"/>
    </source>
</evidence>
<feature type="compositionally biased region" description="Polar residues" evidence="1">
    <location>
        <begin position="38"/>
        <end position="58"/>
    </location>
</feature>
<sequence length="375" mass="39670">MSPHKSARGANSSDVTNNPHNPHIRTESERPSPGPNRKVSQSSSANQSRAGTPRTSDIFSAGTPAPDQNAGNYVLGTAPQPRSHTGQSEPGSPTPSSRGGLDTGHHATDIESGEEGEIRENGEFYGDEDDTMPFATAAQDAGTAAGTAAEPMAVDSEGEDERRERDENHTGQDVAQAAPNTIIARATTPRIILDGERVEFGRGRTHPFVFQNAALAEAHARPVPPYEPRQQAPPPSPPGTHARPPSMVAAAVGTAGIRAADAAGTLGISVAAANAALAAFANGAAGVVFAFPDLVEHARAPPTHRDENPHREGPAAPMPDPTGPEDVDITRFQPNVGKFQRPVMSWDRLTENVHDDHKALFRNKTTPKHRRFCAF</sequence>
<dbReference type="Proteomes" id="UP000623467">
    <property type="component" value="Unassembled WGS sequence"/>
</dbReference>
<dbReference type="EMBL" id="JACAZH010000001">
    <property type="protein sequence ID" value="KAF7377064.1"/>
    <property type="molecule type" value="Genomic_DNA"/>
</dbReference>
<feature type="compositionally biased region" description="Pro residues" evidence="1">
    <location>
        <begin position="223"/>
        <end position="238"/>
    </location>
</feature>
<evidence type="ECO:0000313" key="3">
    <source>
        <dbReference type="Proteomes" id="UP000623467"/>
    </source>
</evidence>
<feature type="compositionally biased region" description="Basic and acidic residues" evidence="1">
    <location>
        <begin position="160"/>
        <end position="170"/>
    </location>
</feature>
<feature type="compositionally biased region" description="Polar residues" evidence="1">
    <location>
        <begin position="80"/>
        <end position="97"/>
    </location>
</feature>
<feature type="region of interest" description="Disordered" evidence="1">
    <location>
        <begin position="299"/>
        <end position="326"/>
    </location>
</feature>
<organism evidence="2 3">
    <name type="scientific">Mycena sanguinolenta</name>
    <dbReference type="NCBI Taxonomy" id="230812"/>
    <lineage>
        <taxon>Eukaryota</taxon>
        <taxon>Fungi</taxon>
        <taxon>Dikarya</taxon>
        <taxon>Basidiomycota</taxon>
        <taxon>Agaricomycotina</taxon>
        <taxon>Agaricomycetes</taxon>
        <taxon>Agaricomycetidae</taxon>
        <taxon>Agaricales</taxon>
        <taxon>Marasmiineae</taxon>
        <taxon>Mycenaceae</taxon>
        <taxon>Mycena</taxon>
    </lineage>
</organism>
<feature type="region of interest" description="Disordered" evidence="1">
    <location>
        <begin position="223"/>
        <end position="246"/>
    </location>
</feature>
<evidence type="ECO:0000313" key="2">
    <source>
        <dbReference type="EMBL" id="KAF7377064.1"/>
    </source>
</evidence>
<accession>A0A8H7DIX0</accession>
<feature type="region of interest" description="Disordered" evidence="1">
    <location>
        <begin position="1"/>
        <end position="179"/>
    </location>
</feature>
<name>A0A8H7DIX0_9AGAR</name>
<reference evidence="2" key="1">
    <citation type="submission" date="2020-05" db="EMBL/GenBank/DDBJ databases">
        <title>Mycena genomes resolve the evolution of fungal bioluminescence.</title>
        <authorList>
            <person name="Tsai I.J."/>
        </authorList>
    </citation>
    <scope>NUCLEOTIDE SEQUENCE</scope>
    <source>
        <strain evidence="2">160909Yilan</strain>
    </source>
</reference>
<gene>
    <name evidence="2" type="ORF">MSAN_00124600</name>
</gene>
<feature type="compositionally biased region" description="Polar residues" evidence="1">
    <location>
        <begin position="9"/>
        <end position="20"/>
    </location>
</feature>
<dbReference type="OrthoDB" id="3070716at2759"/>
<protein>
    <submittedName>
        <fullName evidence="2">Uncharacterized protein</fullName>
    </submittedName>
</protein>
<proteinExistence type="predicted"/>
<feature type="compositionally biased region" description="Basic and acidic residues" evidence="1">
    <location>
        <begin position="299"/>
        <end position="313"/>
    </location>
</feature>